<sequence>MSETSRTLEMTFATELDKKHVIRIADARSDATNAEVIAAMDNIISKNIFSGTGGELVEKVSARLITTQIDDFDIV</sequence>
<accession>A0A0W8E3L6</accession>
<dbReference type="AlphaFoldDB" id="A0A0W8E3L6"/>
<dbReference type="InterPro" id="IPR021321">
    <property type="entry name" value="DUF2922"/>
</dbReference>
<reference evidence="1" key="1">
    <citation type="journal article" date="2015" name="Proc. Natl. Acad. Sci. U.S.A.">
        <title>Networks of energetic and metabolic interactions define dynamics in microbial communities.</title>
        <authorList>
            <person name="Embree M."/>
            <person name="Liu J.K."/>
            <person name="Al-Bassam M.M."/>
            <person name="Zengler K."/>
        </authorList>
    </citation>
    <scope>NUCLEOTIDE SEQUENCE</scope>
</reference>
<proteinExistence type="predicted"/>
<protein>
    <submittedName>
        <fullName evidence="1">Type ii restriction enzyme</fullName>
    </submittedName>
</protein>
<gene>
    <name evidence="1" type="ORF">ASZ90_019310</name>
</gene>
<dbReference type="Pfam" id="PF11148">
    <property type="entry name" value="DUF2922"/>
    <property type="match status" value="1"/>
</dbReference>
<dbReference type="EMBL" id="LNQE01001888">
    <property type="protein sequence ID" value="KUG03211.1"/>
    <property type="molecule type" value="Genomic_DNA"/>
</dbReference>
<organism evidence="1">
    <name type="scientific">hydrocarbon metagenome</name>
    <dbReference type="NCBI Taxonomy" id="938273"/>
    <lineage>
        <taxon>unclassified sequences</taxon>
        <taxon>metagenomes</taxon>
        <taxon>ecological metagenomes</taxon>
    </lineage>
</organism>
<comment type="caution">
    <text evidence="1">The sequence shown here is derived from an EMBL/GenBank/DDBJ whole genome shotgun (WGS) entry which is preliminary data.</text>
</comment>
<evidence type="ECO:0000313" key="1">
    <source>
        <dbReference type="EMBL" id="KUG03211.1"/>
    </source>
</evidence>
<name>A0A0W8E3L6_9ZZZZ</name>